<evidence type="ECO:0000313" key="1">
    <source>
        <dbReference type="EnsemblPlants" id="PGSC0003DMT400085678"/>
    </source>
</evidence>
<dbReference type="InParanoid" id="M1DA15"/>
<protein>
    <recommendedName>
        <fullName evidence="3">RNase H family protein</fullName>
    </recommendedName>
</protein>
<evidence type="ECO:0008006" key="3">
    <source>
        <dbReference type="Google" id="ProtNLM"/>
    </source>
</evidence>
<dbReference type="HOGENOM" id="CLU_1153394_0_0_1"/>
<accession>M1DA15</accession>
<organism evidence="1 2">
    <name type="scientific">Solanum tuberosum</name>
    <name type="common">Potato</name>
    <dbReference type="NCBI Taxonomy" id="4113"/>
    <lineage>
        <taxon>Eukaryota</taxon>
        <taxon>Viridiplantae</taxon>
        <taxon>Streptophyta</taxon>
        <taxon>Embryophyta</taxon>
        <taxon>Tracheophyta</taxon>
        <taxon>Spermatophyta</taxon>
        <taxon>Magnoliopsida</taxon>
        <taxon>eudicotyledons</taxon>
        <taxon>Gunneridae</taxon>
        <taxon>Pentapetalae</taxon>
        <taxon>asterids</taxon>
        <taxon>lamiids</taxon>
        <taxon>Solanales</taxon>
        <taxon>Solanaceae</taxon>
        <taxon>Solanoideae</taxon>
        <taxon>Solaneae</taxon>
        <taxon>Solanum</taxon>
    </lineage>
</organism>
<dbReference type="STRING" id="4113.M1DA15"/>
<reference evidence="1" key="2">
    <citation type="submission" date="2015-06" db="UniProtKB">
        <authorList>
            <consortium name="EnsemblPlants"/>
        </authorList>
    </citation>
    <scope>IDENTIFICATION</scope>
    <source>
        <strain evidence="1">DM1-3 516 R44</strain>
    </source>
</reference>
<evidence type="ECO:0000313" key="2">
    <source>
        <dbReference type="Proteomes" id="UP000011115"/>
    </source>
</evidence>
<dbReference type="Proteomes" id="UP000011115">
    <property type="component" value="Unassembled WGS sequence"/>
</dbReference>
<reference evidence="2" key="1">
    <citation type="journal article" date="2011" name="Nature">
        <title>Genome sequence and analysis of the tuber crop potato.</title>
        <authorList>
            <consortium name="The Potato Genome Sequencing Consortium"/>
        </authorList>
    </citation>
    <scope>NUCLEOTIDE SEQUENCE [LARGE SCALE GENOMIC DNA]</scope>
    <source>
        <strain evidence="2">cv. DM1-3 516 R44</strain>
    </source>
</reference>
<name>M1DA15_SOLTU</name>
<keyword evidence="2" id="KW-1185">Reference proteome</keyword>
<sequence>MDLEDTRFSGKVYTRRNHKTLKKDVSMAIIVVNVTKVSETLDAELPVMVVPQTDQNYLITNSTSGYVPKSGVEFREAGSCSGVEVVTISLNESKSIGLNIEGLQLREVLMLWWGTIVGKNTRPFFRALPSFVIWELWRKRNMMKHEEKQTSVARIIHIVTRNVYMLVRLRKPCMSCPIKWSGMLIEWTRYIPKFKIKRVSWEFPPNEWVKYNTDGASRGNSGCSSYAFCLRNDRGDVEYAE</sequence>
<dbReference type="AlphaFoldDB" id="M1DA15"/>
<dbReference type="EnsemblPlants" id="PGSC0003DMT400085678">
    <property type="protein sequence ID" value="PGSC0003DMT400085678"/>
    <property type="gene ID" value="PGSC0003DMG400035249"/>
</dbReference>
<dbReference type="Gramene" id="PGSC0003DMT400085678">
    <property type="protein sequence ID" value="PGSC0003DMT400085678"/>
    <property type="gene ID" value="PGSC0003DMG400035249"/>
</dbReference>
<dbReference type="PaxDb" id="4113-PGSC0003DMT400085678"/>
<proteinExistence type="predicted"/>